<evidence type="ECO:0000313" key="5">
    <source>
        <dbReference type="EMBL" id="KAH0941629.1"/>
    </source>
</evidence>
<dbReference type="EMBL" id="JAGKQM010000001">
    <property type="protein sequence ID" value="KAH0941629.1"/>
    <property type="molecule type" value="Genomic_DNA"/>
</dbReference>
<dbReference type="InterPro" id="IPR036397">
    <property type="entry name" value="RNaseH_sf"/>
</dbReference>
<dbReference type="SUPFAM" id="SSF53098">
    <property type="entry name" value="Ribonuclease H-like"/>
    <property type="match status" value="1"/>
</dbReference>
<organism evidence="5 6">
    <name type="scientific">Brassica napus</name>
    <name type="common">Rape</name>
    <dbReference type="NCBI Taxonomy" id="3708"/>
    <lineage>
        <taxon>Eukaryota</taxon>
        <taxon>Viridiplantae</taxon>
        <taxon>Streptophyta</taxon>
        <taxon>Embryophyta</taxon>
        <taxon>Tracheophyta</taxon>
        <taxon>Spermatophyta</taxon>
        <taxon>Magnoliopsida</taxon>
        <taxon>eudicotyledons</taxon>
        <taxon>Gunneridae</taxon>
        <taxon>Pentapetalae</taxon>
        <taxon>rosids</taxon>
        <taxon>malvids</taxon>
        <taxon>Brassicales</taxon>
        <taxon>Brassicaceae</taxon>
        <taxon>Brassiceae</taxon>
        <taxon>Brassica</taxon>
    </lineage>
</organism>
<feature type="region of interest" description="Disordered" evidence="3">
    <location>
        <begin position="405"/>
        <end position="424"/>
    </location>
</feature>
<dbReference type="InterPro" id="IPR040217">
    <property type="entry name" value="ACR1-12"/>
</dbReference>
<dbReference type="Proteomes" id="UP000824890">
    <property type="component" value="Unassembled WGS sequence"/>
</dbReference>
<dbReference type="InterPro" id="IPR045865">
    <property type="entry name" value="ACT-like_dom_sf"/>
</dbReference>
<comment type="function">
    <text evidence="2">Binds amino acids.</text>
</comment>
<feature type="domain" description="ACT" evidence="4">
    <location>
        <begin position="115"/>
        <end position="197"/>
    </location>
</feature>
<evidence type="ECO:0000256" key="3">
    <source>
        <dbReference type="SAM" id="MobiDB-lite"/>
    </source>
</evidence>
<dbReference type="Pfam" id="PF01842">
    <property type="entry name" value="ACT"/>
    <property type="match status" value="1"/>
</dbReference>
<evidence type="ECO:0000313" key="6">
    <source>
        <dbReference type="Proteomes" id="UP000824890"/>
    </source>
</evidence>
<dbReference type="PANTHER" id="PTHR31096">
    <property type="entry name" value="ACT DOMAIN-CONTAINING PROTEIN ACR4-RELATED"/>
    <property type="match status" value="1"/>
</dbReference>
<dbReference type="Gene3D" id="3.30.70.260">
    <property type="match status" value="2"/>
</dbReference>
<sequence>MDLSDCSNEYEKLVVRMNMPRVVIDNGVCPNSTVVKIDSARSPWILLESVQLLTDMNLWIRKAYISSDGKWNMDVFHVSDLNGNKLTDENLIRYIEKSIETSHYTKSEGYTGLTALELTGTDRVGLLSEVFAVLADLSCDVVEAKAWTHNGRIALMIYVKDRNSGTSLDGDSDRVQRIEGKLRNLLKADDGYKNDTRTCVSYGGNNHMERRLHQRMFMDRDYEKKFDYETSPIVSVQNLPKRGYSVVNLQCKDRLKLLFDVVCTLTDMAYIVFHAAIRTVGETAFLEFYVRHSDGNPVNSEPERQRLIQCLQAAIERRTVKGVRLELCTVDRPGLLAEVTRILRENGSNIARAEISTKDGIAKNVFYVTDANGNLIDPEVIESIREKIGINDLSVKEQFPISCREKVEKKQQQEPQNHQGHNGGGTVLVSLGSLVMRNLYQLVWGGWQGKFGIVDVRNEGGKLVTSLVVGLHVGPIDGSWISPKEKAGIGWALYNGEAKTILEGKAAIEPINSPLIAEAEALRLAMIQMRKLVYNSVTFYGGSSELYDTLSRNLSLGCNNILKGSQCPTYMEDIAILARGKEYNFHFQKIKRSCNVIADKVAKEGKIKNSTYIVTWKTTICNSSSV</sequence>
<dbReference type="Pfam" id="PF13740">
    <property type="entry name" value="ACT_6"/>
    <property type="match status" value="1"/>
</dbReference>
<name>A0ABQ8EIW5_BRANA</name>
<dbReference type="PROSITE" id="PS51671">
    <property type="entry name" value="ACT"/>
    <property type="match status" value="2"/>
</dbReference>
<dbReference type="SUPFAM" id="SSF55021">
    <property type="entry name" value="ACT-like"/>
    <property type="match status" value="4"/>
</dbReference>
<keyword evidence="1 2" id="KW-0677">Repeat</keyword>
<dbReference type="CDD" id="cd04926">
    <property type="entry name" value="ACT_ACR_4"/>
    <property type="match status" value="1"/>
</dbReference>
<evidence type="ECO:0000259" key="4">
    <source>
        <dbReference type="PROSITE" id="PS51671"/>
    </source>
</evidence>
<dbReference type="InterPro" id="IPR044730">
    <property type="entry name" value="RNase_H-like_dom_plant"/>
</dbReference>
<dbReference type="InterPro" id="IPR002156">
    <property type="entry name" value="RNaseH_domain"/>
</dbReference>
<evidence type="ECO:0000256" key="2">
    <source>
        <dbReference type="RuleBase" id="RU369043"/>
    </source>
</evidence>
<dbReference type="CDD" id="cd06222">
    <property type="entry name" value="RNase_H_like"/>
    <property type="match status" value="1"/>
</dbReference>
<reference evidence="5 6" key="1">
    <citation type="submission" date="2021-05" db="EMBL/GenBank/DDBJ databases">
        <title>Genome Assembly of Synthetic Allotetraploid Brassica napus Reveals Homoeologous Exchanges between Subgenomes.</title>
        <authorList>
            <person name="Davis J.T."/>
        </authorList>
    </citation>
    <scope>NUCLEOTIDE SEQUENCE [LARGE SCALE GENOMIC DNA]</scope>
    <source>
        <strain evidence="6">cv. Da-Ae</strain>
        <tissue evidence="5">Seedling</tissue>
    </source>
</reference>
<dbReference type="InterPro" id="IPR002912">
    <property type="entry name" value="ACT_dom"/>
</dbReference>
<comment type="caution">
    <text evidence="5">The sequence shown here is derived from an EMBL/GenBank/DDBJ whole genome shotgun (WGS) entry which is preliminary data.</text>
</comment>
<evidence type="ECO:0000256" key="1">
    <source>
        <dbReference type="ARBA" id="ARBA00022737"/>
    </source>
</evidence>
<dbReference type="Gene3D" id="3.30.420.10">
    <property type="entry name" value="Ribonuclease H-like superfamily/Ribonuclease H"/>
    <property type="match status" value="1"/>
</dbReference>
<dbReference type="PANTHER" id="PTHR31096:SF48">
    <property type="entry name" value="ACT DOMAIN-CONTAINING PROTEIN ACR7"/>
    <property type="match status" value="1"/>
</dbReference>
<keyword evidence="6" id="KW-1185">Reference proteome</keyword>
<dbReference type="Pfam" id="PF13456">
    <property type="entry name" value="RVT_3"/>
    <property type="match status" value="1"/>
</dbReference>
<dbReference type="CDD" id="cd04895">
    <property type="entry name" value="ACT_ACR_1"/>
    <property type="match status" value="1"/>
</dbReference>
<feature type="domain" description="ACT" evidence="4">
    <location>
        <begin position="324"/>
        <end position="404"/>
    </location>
</feature>
<dbReference type="CDD" id="cd04925">
    <property type="entry name" value="ACT_ACR_2"/>
    <property type="match status" value="1"/>
</dbReference>
<accession>A0ABQ8EIW5</accession>
<dbReference type="CDD" id="cd04897">
    <property type="entry name" value="ACT_ACR_3"/>
    <property type="match status" value="1"/>
</dbReference>
<protein>
    <recommendedName>
        <fullName evidence="2">ACT domain-containing protein ACR</fullName>
    </recommendedName>
    <alternativeName>
        <fullName evidence="2">Protein ACT DOMAIN REPEATS</fullName>
    </alternativeName>
</protein>
<proteinExistence type="predicted"/>
<gene>
    <name evidence="5" type="ORF">HID58_001266</name>
</gene>
<dbReference type="InterPro" id="IPR012337">
    <property type="entry name" value="RNaseH-like_sf"/>
</dbReference>